<sequence>MGRIRCGYCILRVNMVKYQKLDTLENKDSIKFAATQMRMKTNKWCPTNQSLSFADMVHGTMVKYSENEVRNINIRLVSFSKCSHDCVMVGEAINIQIIGELPMILSLEGKHEATVHYIGCMNVIFKFVNSKMAKVFHENQQNSNRWFKLLKMRFNDDLVCERLTRVKILGLPIRFHSFENYMKIVNAFRKTIESPWTKGVESSDFDLYYGFVCVLTKTRTIINGEIDVSFGKKKYKVGVVECDRD</sequence>
<evidence type="ECO:0000313" key="2">
    <source>
        <dbReference type="Proteomes" id="UP001177003"/>
    </source>
</evidence>
<evidence type="ECO:0000313" key="1">
    <source>
        <dbReference type="EMBL" id="CAI9277920.1"/>
    </source>
</evidence>
<accession>A0AA35YPS2</accession>
<reference evidence="1" key="1">
    <citation type="submission" date="2023-04" db="EMBL/GenBank/DDBJ databases">
        <authorList>
            <person name="Vijverberg K."/>
            <person name="Xiong W."/>
            <person name="Schranz E."/>
        </authorList>
    </citation>
    <scope>NUCLEOTIDE SEQUENCE</scope>
</reference>
<keyword evidence="2" id="KW-1185">Reference proteome</keyword>
<proteinExistence type="predicted"/>
<dbReference type="Proteomes" id="UP001177003">
    <property type="component" value="Chromosome 3"/>
</dbReference>
<protein>
    <submittedName>
        <fullName evidence="1">Uncharacterized protein</fullName>
    </submittedName>
</protein>
<gene>
    <name evidence="1" type="ORF">LSALG_LOCUS17826</name>
</gene>
<organism evidence="1 2">
    <name type="scientific">Lactuca saligna</name>
    <name type="common">Willowleaf lettuce</name>
    <dbReference type="NCBI Taxonomy" id="75948"/>
    <lineage>
        <taxon>Eukaryota</taxon>
        <taxon>Viridiplantae</taxon>
        <taxon>Streptophyta</taxon>
        <taxon>Embryophyta</taxon>
        <taxon>Tracheophyta</taxon>
        <taxon>Spermatophyta</taxon>
        <taxon>Magnoliopsida</taxon>
        <taxon>eudicotyledons</taxon>
        <taxon>Gunneridae</taxon>
        <taxon>Pentapetalae</taxon>
        <taxon>asterids</taxon>
        <taxon>campanulids</taxon>
        <taxon>Asterales</taxon>
        <taxon>Asteraceae</taxon>
        <taxon>Cichorioideae</taxon>
        <taxon>Cichorieae</taxon>
        <taxon>Lactucinae</taxon>
        <taxon>Lactuca</taxon>
    </lineage>
</organism>
<dbReference type="AlphaFoldDB" id="A0AA35YPS2"/>
<name>A0AA35YPS2_LACSI</name>
<dbReference type="EMBL" id="OX465079">
    <property type="protein sequence ID" value="CAI9277920.1"/>
    <property type="molecule type" value="Genomic_DNA"/>
</dbReference>